<name>A0A2J5IAF6_9EURO</name>
<keyword evidence="1" id="KW-0812">Transmembrane</keyword>
<keyword evidence="1" id="KW-0472">Membrane</keyword>
<feature type="transmembrane region" description="Helical" evidence="1">
    <location>
        <begin position="133"/>
        <end position="154"/>
    </location>
</feature>
<sequence length="156" mass="17678">MYLCRTARRQTKADPEAGYPFRQYRALPSISALGPFLHWGSGRGWGRDGMGTGERGTGSEYFTLQYYVRIYVRAFLDWFIGVVHMWGDLASLRCVYMCSVGLFILPGCWCWFPRSIGLDGFFGWGIARVRCAICVNVYNVGVCLLWCVLLSAGLSW</sequence>
<accession>A0A2J5IAF6</accession>
<reference evidence="3" key="1">
    <citation type="submission" date="2017-12" db="EMBL/GenBank/DDBJ databases">
        <authorList>
            <consortium name="DOE Joint Genome Institute"/>
            <person name="Mondo S.J."/>
            <person name="Kjaerbolling I."/>
            <person name="Vesth T.C."/>
            <person name="Frisvad J.C."/>
            <person name="Nybo J.L."/>
            <person name="Theobald S."/>
            <person name="Kuo A."/>
            <person name="Bowyer P."/>
            <person name="Matsuda Y."/>
            <person name="Lyhne E.K."/>
            <person name="Kogle M.E."/>
            <person name="Clum A."/>
            <person name="Lipzen A."/>
            <person name="Salamov A."/>
            <person name="Ngan C.Y."/>
            <person name="Daum C."/>
            <person name="Chiniquy J."/>
            <person name="Barry K."/>
            <person name="LaButti K."/>
            <person name="Haridas S."/>
            <person name="Simmons B.A."/>
            <person name="Magnuson J.K."/>
            <person name="Mortensen U.H."/>
            <person name="Larsen T.O."/>
            <person name="Grigoriev I.V."/>
            <person name="Baker S.E."/>
            <person name="Andersen M.R."/>
            <person name="Nordberg H.P."/>
            <person name="Cantor M.N."/>
            <person name="Hua S.X."/>
        </authorList>
    </citation>
    <scope>NUCLEOTIDE SEQUENCE [LARGE SCALE GENOMIC DNA]</scope>
    <source>
        <strain evidence="3">IBT 19404</strain>
    </source>
</reference>
<dbReference type="Proteomes" id="UP000235023">
    <property type="component" value="Unassembled WGS sequence"/>
</dbReference>
<proteinExistence type="predicted"/>
<dbReference type="EMBL" id="KZ559496">
    <property type="protein sequence ID" value="PLN86887.1"/>
    <property type="molecule type" value="Genomic_DNA"/>
</dbReference>
<protein>
    <submittedName>
        <fullName evidence="2">Uncharacterized protein</fullName>
    </submittedName>
</protein>
<evidence type="ECO:0000313" key="2">
    <source>
        <dbReference type="EMBL" id="PLN86887.1"/>
    </source>
</evidence>
<feature type="transmembrane region" description="Helical" evidence="1">
    <location>
        <begin position="93"/>
        <end position="112"/>
    </location>
</feature>
<organism evidence="2 3">
    <name type="scientific">Aspergillus taichungensis</name>
    <dbReference type="NCBI Taxonomy" id="482145"/>
    <lineage>
        <taxon>Eukaryota</taxon>
        <taxon>Fungi</taxon>
        <taxon>Dikarya</taxon>
        <taxon>Ascomycota</taxon>
        <taxon>Pezizomycotina</taxon>
        <taxon>Eurotiomycetes</taxon>
        <taxon>Eurotiomycetidae</taxon>
        <taxon>Eurotiales</taxon>
        <taxon>Aspergillaceae</taxon>
        <taxon>Aspergillus</taxon>
        <taxon>Aspergillus subgen. Circumdati</taxon>
    </lineage>
</organism>
<evidence type="ECO:0000313" key="3">
    <source>
        <dbReference type="Proteomes" id="UP000235023"/>
    </source>
</evidence>
<gene>
    <name evidence="2" type="ORF">BDW42DRAFT_157898</name>
</gene>
<keyword evidence="3" id="KW-1185">Reference proteome</keyword>
<evidence type="ECO:0000256" key="1">
    <source>
        <dbReference type="SAM" id="Phobius"/>
    </source>
</evidence>
<keyword evidence="1" id="KW-1133">Transmembrane helix</keyword>
<dbReference type="AlphaFoldDB" id="A0A2J5IAF6"/>